<gene>
    <name evidence="2" type="ORF">EDD63_11035</name>
</gene>
<keyword evidence="3" id="KW-1185">Reference proteome</keyword>
<proteinExistence type="predicted"/>
<evidence type="ECO:0000313" key="3">
    <source>
        <dbReference type="Proteomes" id="UP000294743"/>
    </source>
</evidence>
<dbReference type="Proteomes" id="UP000294743">
    <property type="component" value="Unassembled WGS sequence"/>
</dbReference>
<protein>
    <submittedName>
        <fullName evidence="2">Uncharacterized protein</fullName>
    </submittedName>
</protein>
<dbReference type="AlphaFoldDB" id="A0A4R7ZT32"/>
<organism evidence="2 3">
    <name type="scientific">Breznakia blatticola</name>
    <dbReference type="NCBI Taxonomy" id="1754012"/>
    <lineage>
        <taxon>Bacteria</taxon>
        <taxon>Bacillati</taxon>
        <taxon>Bacillota</taxon>
        <taxon>Erysipelotrichia</taxon>
        <taxon>Erysipelotrichales</taxon>
        <taxon>Erysipelotrichaceae</taxon>
        <taxon>Breznakia</taxon>
    </lineage>
</organism>
<sequence length="59" mass="6945">MIIKLLIKSVMYIGICLVMLYMQQVQVHAPTLSKKELQHQVYDFTMHVSMYSMTNLYCS</sequence>
<keyword evidence="1" id="KW-0812">Transmembrane</keyword>
<dbReference type="EMBL" id="SODD01000010">
    <property type="protein sequence ID" value="TDW20815.1"/>
    <property type="molecule type" value="Genomic_DNA"/>
</dbReference>
<keyword evidence="1" id="KW-1133">Transmembrane helix</keyword>
<name>A0A4R7ZT32_9FIRM</name>
<reference evidence="2 3" key="1">
    <citation type="submission" date="2019-03" db="EMBL/GenBank/DDBJ databases">
        <title>Genomic Encyclopedia of Type Strains, Phase IV (KMG-IV): sequencing the most valuable type-strain genomes for metagenomic binning, comparative biology and taxonomic classification.</title>
        <authorList>
            <person name="Goeker M."/>
        </authorList>
    </citation>
    <scope>NUCLEOTIDE SEQUENCE [LARGE SCALE GENOMIC DNA]</scope>
    <source>
        <strain evidence="2 3">DSM 28867</strain>
    </source>
</reference>
<evidence type="ECO:0000313" key="2">
    <source>
        <dbReference type="EMBL" id="TDW20815.1"/>
    </source>
</evidence>
<comment type="caution">
    <text evidence="2">The sequence shown here is derived from an EMBL/GenBank/DDBJ whole genome shotgun (WGS) entry which is preliminary data.</text>
</comment>
<evidence type="ECO:0000256" key="1">
    <source>
        <dbReference type="SAM" id="Phobius"/>
    </source>
</evidence>
<accession>A0A4R7ZT32</accession>
<feature type="transmembrane region" description="Helical" evidence="1">
    <location>
        <begin position="5"/>
        <end position="22"/>
    </location>
</feature>
<keyword evidence="1" id="KW-0472">Membrane</keyword>
<dbReference type="RefSeq" id="WP_134168886.1">
    <property type="nucleotide sequence ID" value="NZ_SODD01000010.1"/>
</dbReference>